<dbReference type="PANTHER" id="PTHR47260">
    <property type="entry name" value="UPF0644 PROTEIN PB2B4.06"/>
    <property type="match status" value="1"/>
</dbReference>
<dbReference type="InterPro" id="IPR006683">
    <property type="entry name" value="Thioestr_dom"/>
</dbReference>
<dbReference type="PANTHER" id="PTHR47260:SF1">
    <property type="entry name" value="UPF0644 PROTEIN PB2B4.06"/>
    <property type="match status" value="1"/>
</dbReference>
<dbReference type="Gene3D" id="3.10.129.10">
    <property type="entry name" value="Hotdog Thioesterase"/>
    <property type="match status" value="1"/>
</dbReference>
<name>A0AAD5Y6D7_9FUNG</name>
<evidence type="ECO:0000259" key="1">
    <source>
        <dbReference type="Pfam" id="PF03061"/>
    </source>
</evidence>
<dbReference type="SUPFAM" id="SSF54637">
    <property type="entry name" value="Thioesterase/thiol ester dehydrase-isomerase"/>
    <property type="match status" value="1"/>
</dbReference>
<proteinExistence type="predicted"/>
<organism evidence="2 3">
    <name type="scientific">Boothiomyces macroporosus</name>
    <dbReference type="NCBI Taxonomy" id="261099"/>
    <lineage>
        <taxon>Eukaryota</taxon>
        <taxon>Fungi</taxon>
        <taxon>Fungi incertae sedis</taxon>
        <taxon>Chytridiomycota</taxon>
        <taxon>Chytridiomycota incertae sedis</taxon>
        <taxon>Chytridiomycetes</taxon>
        <taxon>Rhizophydiales</taxon>
        <taxon>Terramycetaceae</taxon>
        <taxon>Boothiomyces</taxon>
    </lineage>
</organism>
<dbReference type="AlphaFoldDB" id="A0AAD5Y6D7"/>
<dbReference type="CDD" id="cd03443">
    <property type="entry name" value="PaaI_thioesterase"/>
    <property type="match status" value="1"/>
</dbReference>
<comment type="caution">
    <text evidence="2">The sequence shown here is derived from an EMBL/GenBank/DDBJ whole genome shotgun (WGS) entry which is preliminary data.</text>
</comment>
<gene>
    <name evidence="2" type="ORF">HK103_003429</name>
</gene>
<sequence>MEQIRNISVLLFTTAALFSVINPLFKSRSDEHGPVEELTHYNPPPEIKERIKSLPIVKHVENIENIEIRPFVLPNPRQFIRGKMLHKEEGIEIAQSQYSKMDQTVVVFLQLGHSLTGHPGIIHGGLISALFDDIMGEMFYSHTERKYFGFTASLKIDYRKPMESGQVIAFCVKITEQKERKIYIKGAAFNAEENLVFGDGTGMFEKFVGKATLYSEAESLYIIPKDSWEKYKALHQ</sequence>
<dbReference type="Proteomes" id="UP001210925">
    <property type="component" value="Unassembled WGS sequence"/>
</dbReference>
<accession>A0AAD5Y6D7</accession>
<keyword evidence="3" id="KW-1185">Reference proteome</keyword>
<evidence type="ECO:0000313" key="2">
    <source>
        <dbReference type="EMBL" id="KAJ3258640.1"/>
    </source>
</evidence>
<protein>
    <recommendedName>
        <fullName evidence="1">Thioesterase domain-containing protein</fullName>
    </recommendedName>
</protein>
<dbReference type="EMBL" id="JADGKB010000025">
    <property type="protein sequence ID" value="KAJ3258640.1"/>
    <property type="molecule type" value="Genomic_DNA"/>
</dbReference>
<feature type="domain" description="Thioesterase" evidence="1">
    <location>
        <begin position="120"/>
        <end position="195"/>
    </location>
</feature>
<dbReference type="InterPro" id="IPR029069">
    <property type="entry name" value="HotDog_dom_sf"/>
</dbReference>
<reference evidence="2" key="1">
    <citation type="submission" date="2020-05" db="EMBL/GenBank/DDBJ databases">
        <title>Phylogenomic resolution of chytrid fungi.</title>
        <authorList>
            <person name="Stajich J.E."/>
            <person name="Amses K."/>
            <person name="Simmons R."/>
            <person name="Seto K."/>
            <person name="Myers J."/>
            <person name="Bonds A."/>
            <person name="Quandt C.A."/>
            <person name="Barry K."/>
            <person name="Liu P."/>
            <person name="Grigoriev I."/>
            <person name="Longcore J.E."/>
            <person name="James T.Y."/>
        </authorList>
    </citation>
    <scope>NUCLEOTIDE SEQUENCE</scope>
    <source>
        <strain evidence="2">PLAUS21</strain>
    </source>
</reference>
<dbReference type="Pfam" id="PF03061">
    <property type="entry name" value="4HBT"/>
    <property type="match status" value="1"/>
</dbReference>
<dbReference type="InterPro" id="IPR052061">
    <property type="entry name" value="PTE-AB_protein"/>
</dbReference>
<evidence type="ECO:0000313" key="3">
    <source>
        <dbReference type="Proteomes" id="UP001210925"/>
    </source>
</evidence>